<comment type="caution">
    <text evidence="1">The sequence shown here is derived from an EMBL/GenBank/DDBJ whole genome shotgun (WGS) entry which is preliminary data.</text>
</comment>
<evidence type="ECO:0000313" key="1">
    <source>
        <dbReference type="EMBL" id="KAI7807377.1"/>
    </source>
</evidence>
<proteinExistence type="predicted"/>
<accession>A0A9W7WS33</accession>
<dbReference type="EMBL" id="JAFHDT010000007">
    <property type="protein sequence ID" value="KAI7807377.1"/>
    <property type="molecule type" value="Genomic_DNA"/>
</dbReference>
<protein>
    <submittedName>
        <fullName evidence="1">Uncharacterized protein</fullName>
    </submittedName>
</protein>
<dbReference type="Proteomes" id="UP001059041">
    <property type="component" value="Linkage Group LG7"/>
</dbReference>
<reference evidence="1" key="1">
    <citation type="submission" date="2021-02" db="EMBL/GenBank/DDBJ databases">
        <title>Comparative genomics reveals that relaxation of natural selection precedes convergent phenotypic evolution of cavefish.</title>
        <authorList>
            <person name="Peng Z."/>
        </authorList>
    </citation>
    <scope>NUCLEOTIDE SEQUENCE</scope>
    <source>
        <tissue evidence="1">Muscle</tissue>
    </source>
</reference>
<organism evidence="1 2">
    <name type="scientific">Triplophysa rosa</name>
    <name type="common">Cave loach</name>
    <dbReference type="NCBI Taxonomy" id="992332"/>
    <lineage>
        <taxon>Eukaryota</taxon>
        <taxon>Metazoa</taxon>
        <taxon>Chordata</taxon>
        <taxon>Craniata</taxon>
        <taxon>Vertebrata</taxon>
        <taxon>Euteleostomi</taxon>
        <taxon>Actinopterygii</taxon>
        <taxon>Neopterygii</taxon>
        <taxon>Teleostei</taxon>
        <taxon>Ostariophysi</taxon>
        <taxon>Cypriniformes</taxon>
        <taxon>Nemacheilidae</taxon>
        <taxon>Triplophysa</taxon>
    </lineage>
</organism>
<dbReference type="AlphaFoldDB" id="A0A9W7WS33"/>
<evidence type="ECO:0000313" key="2">
    <source>
        <dbReference type="Proteomes" id="UP001059041"/>
    </source>
</evidence>
<sequence length="58" mass="6589">MYQGHLQHLAGFSDSASRHYRASLTVVTAVFRILPAGRGFSLLSVYIERIKGVLFRFF</sequence>
<gene>
    <name evidence="1" type="ORF">IRJ41_002846</name>
</gene>
<keyword evidence="2" id="KW-1185">Reference proteome</keyword>
<name>A0A9W7WS33_TRIRA</name>